<evidence type="ECO:0000256" key="11">
    <source>
        <dbReference type="ARBA" id="ARBA00023163"/>
    </source>
</evidence>
<dbReference type="OrthoDB" id="9806995at2"/>
<dbReference type="Pfam" id="PF02518">
    <property type="entry name" value="HATPase_c"/>
    <property type="match status" value="1"/>
</dbReference>
<protein>
    <recommendedName>
        <fullName evidence="2">histidine kinase</fullName>
        <ecNumber evidence="2">2.7.13.3</ecNumber>
    </recommendedName>
</protein>
<evidence type="ECO:0000256" key="9">
    <source>
        <dbReference type="ARBA" id="ARBA00023015"/>
    </source>
</evidence>
<dbReference type="Gene3D" id="3.40.50.2300">
    <property type="match status" value="1"/>
</dbReference>
<evidence type="ECO:0000256" key="3">
    <source>
        <dbReference type="ARBA" id="ARBA00022553"/>
    </source>
</evidence>
<evidence type="ECO:0000256" key="5">
    <source>
        <dbReference type="ARBA" id="ARBA00022741"/>
    </source>
</evidence>
<evidence type="ECO:0000256" key="10">
    <source>
        <dbReference type="ARBA" id="ARBA00023125"/>
    </source>
</evidence>
<feature type="domain" description="Response regulatory" evidence="16">
    <location>
        <begin position="1128"/>
        <end position="1243"/>
    </location>
</feature>
<dbReference type="Pfam" id="PF07495">
    <property type="entry name" value="Y_Y_Y"/>
    <property type="match status" value="1"/>
</dbReference>
<dbReference type="InterPro" id="IPR001789">
    <property type="entry name" value="Sig_transdc_resp-reg_receiver"/>
</dbReference>
<organism evidence="17 18">
    <name type="scientific">Chryseolinea serpens</name>
    <dbReference type="NCBI Taxonomy" id="947013"/>
    <lineage>
        <taxon>Bacteria</taxon>
        <taxon>Pseudomonadati</taxon>
        <taxon>Bacteroidota</taxon>
        <taxon>Cytophagia</taxon>
        <taxon>Cytophagales</taxon>
        <taxon>Fulvivirgaceae</taxon>
        <taxon>Chryseolinea</taxon>
    </lineage>
</organism>
<keyword evidence="13" id="KW-0812">Transmembrane</keyword>
<feature type="domain" description="HTH araC/xylS-type" evidence="14">
    <location>
        <begin position="1277"/>
        <end position="1376"/>
    </location>
</feature>
<dbReference type="Pfam" id="PF07494">
    <property type="entry name" value="Reg_prop"/>
    <property type="match status" value="5"/>
</dbReference>
<dbReference type="Gene3D" id="2.60.40.10">
    <property type="entry name" value="Immunoglobulins"/>
    <property type="match status" value="1"/>
</dbReference>
<feature type="domain" description="Histidine kinase" evidence="15">
    <location>
        <begin position="863"/>
        <end position="1084"/>
    </location>
</feature>
<dbReference type="Gene3D" id="1.10.10.60">
    <property type="entry name" value="Homeodomain-like"/>
    <property type="match status" value="1"/>
</dbReference>
<dbReference type="PROSITE" id="PS50110">
    <property type="entry name" value="RESPONSE_REGULATORY"/>
    <property type="match status" value="1"/>
</dbReference>
<dbReference type="SUPFAM" id="SSF52172">
    <property type="entry name" value="CheY-like"/>
    <property type="match status" value="1"/>
</dbReference>
<keyword evidence="18" id="KW-1185">Reference proteome</keyword>
<dbReference type="InterPro" id="IPR018062">
    <property type="entry name" value="HTH_AraC-typ_CS"/>
</dbReference>
<dbReference type="Pfam" id="PF00072">
    <property type="entry name" value="Response_reg"/>
    <property type="match status" value="1"/>
</dbReference>
<accession>A0A1M5R4Y6</accession>
<dbReference type="GO" id="GO:0000155">
    <property type="term" value="F:phosphorelay sensor kinase activity"/>
    <property type="evidence" value="ECO:0007669"/>
    <property type="project" value="InterPro"/>
</dbReference>
<evidence type="ECO:0000313" key="18">
    <source>
        <dbReference type="Proteomes" id="UP000184212"/>
    </source>
</evidence>
<dbReference type="RefSeq" id="WP_084138169.1">
    <property type="nucleotide sequence ID" value="NZ_FQWQ01000002.1"/>
</dbReference>
<evidence type="ECO:0000256" key="4">
    <source>
        <dbReference type="ARBA" id="ARBA00022679"/>
    </source>
</evidence>
<feature type="modified residue" description="4-aspartylphosphate" evidence="12">
    <location>
        <position position="1176"/>
    </location>
</feature>
<evidence type="ECO:0000256" key="12">
    <source>
        <dbReference type="PROSITE-ProRule" id="PRU00169"/>
    </source>
</evidence>
<dbReference type="PANTHER" id="PTHR43547">
    <property type="entry name" value="TWO-COMPONENT HISTIDINE KINASE"/>
    <property type="match status" value="1"/>
</dbReference>
<dbReference type="SUPFAM" id="SSF63829">
    <property type="entry name" value="Calcium-dependent phosphotriesterase"/>
    <property type="match status" value="3"/>
</dbReference>
<dbReference type="SUPFAM" id="SSF55874">
    <property type="entry name" value="ATPase domain of HSP90 chaperone/DNA topoisomerase II/histidine kinase"/>
    <property type="match status" value="1"/>
</dbReference>
<dbReference type="Gene3D" id="3.30.565.10">
    <property type="entry name" value="Histidine kinase-like ATPase, C-terminal domain"/>
    <property type="match status" value="1"/>
</dbReference>
<keyword evidence="13" id="KW-1133">Transmembrane helix</keyword>
<dbReference type="InterPro" id="IPR036097">
    <property type="entry name" value="HisK_dim/P_sf"/>
</dbReference>
<comment type="catalytic activity">
    <reaction evidence="1">
        <text>ATP + protein L-histidine = ADP + protein N-phospho-L-histidine.</text>
        <dbReference type="EC" id="2.7.13.3"/>
    </reaction>
</comment>
<evidence type="ECO:0000256" key="1">
    <source>
        <dbReference type="ARBA" id="ARBA00000085"/>
    </source>
</evidence>
<dbReference type="InterPro" id="IPR003661">
    <property type="entry name" value="HisK_dim/P_dom"/>
</dbReference>
<evidence type="ECO:0000259" key="14">
    <source>
        <dbReference type="PROSITE" id="PS01124"/>
    </source>
</evidence>
<dbReference type="SMART" id="SM00448">
    <property type="entry name" value="REC"/>
    <property type="match status" value="1"/>
</dbReference>
<dbReference type="InterPro" id="IPR011110">
    <property type="entry name" value="Reg_prop"/>
</dbReference>
<dbReference type="InterPro" id="IPR036890">
    <property type="entry name" value="HATPase_C_sf"/>
</dbReference>
<dbReference type="InterPro" id="IPR003594">
    <property type="entry name" value="HATPase_dom"/>
</dbReference>
<dbReference type="Pfam" id="PF00512">
    <property type="entry name" value="HisKA"/>
    <property type="match status" value="1"/>
</dbReference>
<dbReference type="SUPFAM" id="SSF46689">
    <property type="entry name" value="Homeodomain-like"/>
    <property type="match status" value="1"/>
</dbReference>
<evidence type="ECO:0000259" key="15">
    <source>
        <dbReference type="PROSITE" id="PS50109"/>
    </source>
</evidence>
<dbReference type="InterPro" id="IPR011123">
    <property type="entry name" value="Y_Y_Y"/>
</dbReference>
<dbReference type="SMART" id="SM00342">
    <property type="entry name" value="HTH_ARAC"/>
    <property type="match status" value="1"/>
</dbReference>
<dbReference type="FunFam" id="1.10.287.130:FF:000034">
    <property type="entry name" value="Two-component system sensor histidine kinase/response regulator"/>
    <property type="match status" value="1"/>
</dbReference>
<dbReference type="GO" id="GO:0043565">
    <property type="term" value="F:sequence-specific DNA binding"/>
    <property type="evidence" value="ECO:0007669"/>
    <property type="project" value="InterPro"/>
</dbReference>
<evidence type="ECO:0000256" key="2">
    <source>
        <dbReference type="ARBA" id="ARBA00012438"/>
    </source>
</evidence>
<evidence type="ECO:0000256" key="13">
    <source>
        <dbReference type="SAM" id="Phobius"/>
    </source>
</evidence>
<feature type="transmembrane region" description="Helical" evidence="13">
    <location>
        <begin position="809"/>
        <end position="830"/>
    </location>
</feature>
<evidence type="ECO:0000256" key="6">
    <source>
        <dbReference type="ARBA" id="ARBA00022777"/>
    </source>
</evidence>
<dbReference type="InterPro" id="IPR005467">
    <property type="entry name" value="His_kinase_dom"/>
</dbReference>
<dbReference type="InterPro" id="IPR018060">
    <property type="entry name" value="HTH_AraC"/>
</dbReference>
<dbReference type="EMBL" id="FQWQ01000002">
    <property type="protein sequence ID" value="SHH21228.1"/>
    <property type="molecule type" value="Genomic_DNA"/>
</dbReference>
<dbReference type="InterPro" id="IPR011006">
    <property type="entry name" value="CheY-like_superfamily"/>
</dbReference>
<evidence type="ECO:0000256" key="8">
    <source>
        <dbReference type="ARBA" id="ARBA00023012"/>
    </source>
</evidence>
<dbReference type="SMART" id="SM00387">
    <property type="entry name" value="HATPase_c"/>
    <property type="match status" value="1"/>
</dbReference>
<dbReference type="GO" id="GO:0003700">
    <property type="term" value="F:DNA-binding transcription factor activity"/>
    <property type="evidence" value="ECO:0007669"/>
    <property type="project" value="InterPro"/>
</dbReference>
<evidence type="ECO:0000259" key="16">
    <source>
        <dbReference type="PROSITE" id="PS50110"/>
    </source>
</evidence>
<dbReference type="STRING" id="947013.SAMN04488109_3188"/>
<evidence type="ECO:0000313" key="17">
    <source>
        <dbReference type="EMBL" id="SHH21228.1"/>
    </source>
</evidence>
<keyword evidence="13" id="KW-0472">Membrane</keyword>
<dbReference type="Gene3D" id="1.10.287.130">
    <property type="match status" value="1"/>
</dbReference>
<dbReference type="PRINTS" id="PR00344">
    <property type="entry name" value="BCTRLSENSOR"/>
</dbReference>
<dbReference type="FunFam" id="3.30.565.10:FF:000037">
    <property type="entry name" value="Hybrid sensor histidine kinase/response regulator"/>
    <property type="match status" value="1"/>
</dbReference>
<dbReference type="CDD" id="cd00082">
    <property type="entry name" value="HisKA"/>
    <property type="match status" value="1"/>
</dbReference>
<evidence type="ECO:0000256" key="7">
    <source>
        <dbReference type="ARBA" id="ARBA00022840"/>
    </source>
</evidence>
<dbReference type="InterPro" id="IPR009057">
    <property type="entry name" value="Homeodomain-like_sf"/>
</dbReference>
<dbReference type="InterPro" id="IPR013783">
    <property type="entry name" value="Ig-like_fold"/>
</dbReference>
<sequence length="1381" mass="155524">MNFTTTARRKYYLVLLITGLQSSLLVAQTGRVNFKHLSYREGLVQSPVSAFLQDDQGFIWFGNLKGLTRYDGYEFKTFVHSVSDTTSISNDRVNAVFMDSEKTIWVATAHGLNRFDRDLETFESIDIVKAKGGRNYISAIAEDGRKNLWIGTFAGLKKLNRATKTLEEASLTDTLSIAHEAVYSLYIDREEKLWVGSKSGLNRFDPGARKMLTLPVALQASKLHQSTKVVVTRQTADGDLWFGTETSGIFRFNAARNEIQPYTFKENCANGLSSDWIKDILIYDTNTLWFATQNGISQLNTTTHQFTNYLHEPTNTNTISDNATRCLMKDRASCVWVGTFSGGIDFFYPGNSNFNNIGEAVGPKGLLHPLVNALVEDADGSLWVGTYGGGVTHVNRKLDAFTHYSVRSPRNGRIINGIKSLADDGKQLWIGTLEGLSVLQKSPGKITHFDIPIRQGRLGEKIVNTILPDDGGAWVGTNGGGLKFFRNGQTILSYLNEGRAGSIADNFVTALLKDSLENIWVGTQNGLSYYDTQKKAFTQLYRRSSDIQSRISHNHVTVFFVDSKHRMWIGTENGLNYFDLKSKEFYPITDQLGLADQFIHAITEDKDQNLWFSTDLGIVKLSFRKFRTPFHADDFHFTVYKSSDGLSGNQFSNTCGLSLQTHELAFGGTNGLSIFSPDKLLTNTSPPTIVLTEILINNKRVPIGGESPIAKAPTRVDKVTLNYDEGLVSFKFAALNYINSEKSQYAIKLGGLRGEDAWQPLGNQRLVNFTNLQPGNYTLQIKASNDGKRWGNEIREVALIVLPPWWRTWWAYALYVLLAMGFVTAVLGLMDYRRRMRADLQMEHLLNERRQELYQMKMNFFTNISHEIRTPLTLILGPVQKLIDSFSGEQPARKQLHLIRNNASRLLKLVTELMDFRKTEEGHMSLYISRHDIVPFCRKIFEHFQGLADDKGIAYEFLSREESIELYFDSNHLEKVVFNLLSNAFKFTPDHRQIVLRIESREKWVDIHVSDNGKGIPENHQDQLFKNFYQVDDSGRQNMGSGVGLALSKAIVELHKGSLHFKSDTWTDEKAGSTTFTVSLKKGADHFDKTQIVSESFYPDGYQEMDSFPDPVQNGVSETVFSEQVKPTILIAEDNDEVRSFIADTLRPNYEISEFANGSHALLAMERNIPDLIISDIMMPGADGLALCASVKSTENTNHIPVILLTARSSIGHQVQGLATGADAYISKPFNTKILELTIKNLLMAKEIMREKFSQQLILQPSKISLTSNSPEEKFIGKLMAIIESKMDNPEFDVDALVIEIGMSRSVLYKKVQTLTNYSVADLIKEMRLKKAAELLKQPSMSVADVAFSVGFNDRKYFSKEFRKQFEMSPSEFIDAHQSKG</sequence>
<reference evidence="17 18" key="1">
    <citation type="submission" date="2016-11" db="EMBL/GenBank/DDBJ databases">
        <authorList>
            <person name="Jaros S."/>
            <person name="Januszkiewicz K."/>
            <person name="Wedrychowicz H."/>
        </authorList>
    </citation>
    <scope>NUCLEOTIDE SEQUENCE [LARGE SCALE GENOMIC DNA]</scope>
    <source>
        <strain evidence="17 18">DSM 24574</strain>
    </source>
</reference>
<dbReference type="Proteomes" id="UP000184212">
    <property type="component" value="Unassembled WGS sequence"/>
</dbReference>
<keyword evidence="11" id="KW-0804">Transcription</keyword>
<dbReference type="PANTHER" id="PTHR43547:SF2">
    <property type="entry name" value="HYBRID SIGNAL TRANSDUCTION HISTIDINE KINASE C"/>
    <property type="match status" value="1"/>
</dbReference>
<dbReference type="Pfam" id="PF12833">
    <property type="entry name" value="HTH_18"/>
    <property type="match status" value="1"/>
</dbReference>
<proteinExistence type="predicted"/>
<keyword evidence="10" id="KW-0238">DNA-binding</keyword>
<keyword evidence="9" id="KW-0805">Transcription regulation</keyword>
<keyword evidence="8" id="KW-0902">Two-component regulatory system</keyword>
<keyword evidence="3 12" id="KW-0597">Phosphoprotein</keyword>
<dbReference type="Gene3D" id="2.130.10.10">
    <property type="entry name" value="YVTN repeat-like/Quinoprotein amine dehydrogenase"/>
    <property type="match status" value="2"/>
</dbReference>
<dbReference type="EC" id="2.7.13.3" evidence="2"/>
<dbReference type="SMART" id="SM00388">
    <property type="entry name" value="HisKA"/>
    <property type="match status" value="1"/>
</dbReference>
<keyword evidence="6 17" id="KW-0418">Kinase</keyword>
<dbReference type="PROSITE" id="PS50109">
    <property type="entry name" value="HIS_KIN"/>
    <property type="match status" value="1"/>
</dbReference>
<keyword evidence="5" id="KW-0547">Nucleotide-binding</keyword>
<dbReference type="PROSITE" id="PS01124">
    <property type="entry name" value="HTH_ARAC_FAMILY_2"/>
    <property type="match status" value="1"/>
</dbReference>
<dbReference type="CDD" id="cd00075">
    <property type="entry name" value="HATPase"/>
    <property type="match status" value="1"/>
</dbReference>
<dbReference type="InterPro" id="IPR004358">
    <property type="entry name" value="Sig_transdc_His_kin-like_C"/>
</dbReference>
<gene>
    <name evidence="17" type="ORF">SAMN04488109_3188</name>
</gene>
<keyword evidence="7" id="KW-0067">ATP-binding</keyword>
<keyword evidence="4" id="KW-0808">Transferase</keyword>
<dbReference type="InterPro" id="IPR015943">
    <property type="entry name" value="WD40/YVTN_repeat-like_dom_sf"/>
</dbReference>
<dbReference type="GO" id="GO:0005524">
    <property type="term" value="F:ATP binding"/>
    <property type="evidence" value="ECO:0007669"/>
    <property type="project" value="UniProtKB-KW"/>
</dbReference>
<dbReference type="PROSITE" id="PS00041">
    <property type="entry name" value="HTH_ARAC_FAMILY_1"/>
    <property type="match status" value="1"/>
</dbReference>
<dbReference type="SUPFAM" id="SSF47384">
    <property type="entry name" value="Homodimeric domain of signal transducing histidine kinase"/>
    <property type="match status" value="1"/>
</dbReference>
<name>A0A1M5R4Y6_9BACT</name>